<dbReference type="PRINTS" id="PR00455">
    <property type="entry name" value="HTHTETR"/>
</dbReference>
<accession>A0A7K1KXG5</accession>
<dbReference type="GO" id="GO:0003700">
    <property type="term" value="F:DNA-binding transcription factor activity"/>
    <property type="evidence" value="ECO:0007669"/>
    <property type="project" value="TreeGrafter"/>
</dbReference>
<organism evidence="7 8">
    <name type="scientific">Actinomadura litoris</name>
    <dbReference type="NCBI Taxonomy" id="2678616"/>
    <lineage>
        <taxon>Bacteria</taxon>
        <taxon>Bacillati</taxon>
        <taxon>Actinomycetota</taxon>
        <taxon>Actinomycetes</taxon>
        <taxon>Streptosporangiales</taxon>
        <taxon>Thermomonosporaceae</taxon>
        <taxon>Actinomadura</taxon>
    </lineage>
</organism>
<dbReference type="Proteomes" id="UP000432015">
    <property type="component" value="Unassembled WGS sequence"/>
</dbReference>
<dbReference type="SUPFAM" id="SSF46689">
    <property type="entry name" value="Homeodomain-like"/>
    <property type="match status" value="1"/>
</dbReference>
<dbReference type="InterPro" id="IPR050109">
    <property type="entry name" value="HTH-type_TetR-like_transc_reg"/>
</dbReference>
<dbReference type="AlphaFoldDB" id="A0A7K1KXG5"/>
<dbReference type="PANTHER" id="PTHR30055">
    <property type="entry name" value="HTH-TYPE TRANSCRIPTIONAL REGULATOR RUTR"/>
    <property type="match status" value="1"/>
</dbReference>
<dbReference type="Pfam" id="PF00440">
    <property type="entry name" value="TetR_N"/>
    <property type="match status" value="1"/>
</dbReference>
<evidence type="ECO:0000256" key="4">
    <source>
        <dbReference type="PROSITE-ProRule" id="PRU00335"/>
    </source>
</evidence>
<sequence>MEKTPGLRADATRNRAKILQSARDLITAHGPQIGMDEIARSAGVAVGTLYRHFPTKNALVNAIMIEIEAGVVAGLEEAVARIEGGGSALAEIELMLRRLAVDMADDRALRAVATRIGAYSPDNVRRHADAALGRMVAAAHAAGALRPDVTSEDIGLLIGTMPGAEVPEPARRRWVELILRSIVPAPVQEGSPGGSPSWTAVPPGAVSRPCDGRDHAE</sequence>
<evidence type="ECO:0000313" key="8">
    <source>
        <dbReference type="Proteomes" id="UP000432015"/>
    </source>
</evidence>
<dbReference type="InterPro" id="IPR036271">
    <property type="entry name" value="Tet_transcr_reg_TetR-rel_C_sf"/>
</dbReference>
<proteinExistence type="predicted"/>
<dbReference type="PANTHER" id="PTHR30055:SF234">
    <property type="entry name" value="HTH-TYPE TRANSCRIPTIONAL REGULATOR BETI"/>
    <property type="match status" value="1"/>
</dbReference>
<evidence type="ECO:0000256" key="2">
    <source>
        <dbReference type="ARBA" id="ARBA00023125"/>
    </source>
</evidence>
<evidence type="ECO:0000259" key="6">
    <source>
        <dbReference type="PROSITE" id="PS50977"/>
    </source>
</evidence>
<dbReference type="EMBL" id="WOFH01000003">
    <property type="protein sequence ID" value="MUN36753.1"/>
    <property type="molecule type" value="Genomic_DNA"/>
</dbReference>
<dbReference type="InterPro" id="IPR009057">
    <property type="entry name" value="Homeodomain-like_sf"/>
</dbReference>
<evidence type="ECO:0000256" key="5">
    <source>
        <dbReference type="SAM" id="MobiDB-lite"/>
    </source>
</evidence>
<dbReference type="InterPro" id="IPR001647">
    <property type="entry name" value="HTH_TetR"/>
</dbReference>
<gene>
    <name evidence="7" type="ORF">GNZ18_09110</name>
</gene>
<comment type="caution">
    <text evidence="7">The sequence shown here is derived from an EMBL/GenBank/DDBJ whole genome shotgun (WGS) entry which is preliminary data.</text>
</comment>
<protein>
    <submittedName>
        <fullName evidence="7">TetR family transcriptional regulator</fullName>
    </submittedName>
</protein>
<keyword evidence="2 4" id="KW-0238">DNA-binding</keyword>
<dbReference type="GO" id="GO:0000976">
    <property type="term" value="F:transcription cis-regulatory region binding"/>
    <property type="evidence" value="ECO:0007669"/>
    <property type="project" value="TreeGrafter"/>
</dbReference>
<dbReference type="Gene3D" id="1.10.357.10">
    <property type="entry name" value="Tetracycline Repressor, domain 2"/>
    <property type="match status" value="1"/>
</dbReference>
<name>A0A7K1KXG5_9ACTN</name>
<dbReference type="SUPFAM" id="SSF48498">
    <property type="entry name" value="Tetracyclin repressor-like, C-terminal domain"/>
    <property type="match status" value="1"/>
</dbReference>
<feature type="DNA-binding region" description="H-T-H motif" evidence="4">
    <location>
        <begin position="34"/>
        <end position="53"/>
    </location>
</feature>
<keyword evidence="3" id="KW-0804">Transcription</keyword>
<feature type="region of interest" description="Disordered" evidence="5">
    <location>
        <begin position="186"/>
        <end position="217"/>
    </location>
</feature>
<keyword evidence="8" id="KW-1185">Reference proteome</keyword>
<feature type="domain" description="HTH tetR-type" evidence="6">
    <location>
        <begin position="12"/>
        <end position="71"/>
    </location>
</feature>
<evidence type="ECO:0000313" key="7">
    <source>
        <dbReference type="EMBL" id="MUN36753.1"/>
    </source>
</evidence>
<evidence type="ECO:0000256" key="3">
    <source>
        <dbReference type="ARBA" id="ARBA00023163"/>
    </source>
</evidence>
<dbReference type="RefSeq" id="WP_156215817.1">
    <property type="nucleotide sequence ID" value="NZ_WOFH01000003.1"/>
</dbReference>
<evidence type="ECO:0000256" key="1">
    <source>
        <dbReference type="ARBA" id="ARBA00023015"/>
    </source>
</evidence>
<keyword evidence="1" id="KW-0805">Transcription regulation</keyword>
<dbReference type="PROSITE" id="PS50977">
    <property type="entry name" value="HTH_TETR_2"/>
    <property type="match status" value="1"/>
</dbReference>
<reference evidence="7 8" key="1">
    <citation type="submission" date="2019-11" db="EMBL/GenBank/DDBJ databases">
        <authorList>
            <person name="Cao P."/>
        </authorList>
    </citation>
    <scope>NUCLEOTIDE SEQUENCE [LARGE SCALE GENOMIC DNA]</scope>
    <source>
        <strain evidence="7 8">NEAU-AAG5</strain>
    </source>
</reference>